<reference evidence="2 3" key="1">
    <citation type="submission" date="2018-05" db="EMBL/GenBank/DDBJ databases">
        <title>Genomic Encyclopedia of Type Strains, Phase IV (KMG-IV): sequencing the most valuable type-strain genomes for metagenomic binning, comparative biology and taxonomic classification.</title>
        <authorList>
            <person name="Goeker M."/>
        </authorList>
    </citation>
    <scope>NUCLEOTIDE SEQUENCE [LARGE SCALE GENOMIC DNA]</scope>
    <source>
        <strain evidence="2 3">DSM 29661</strain>
    </source>
</reference>
<dbReference type="RefSeq" id="WP_110389348.1">
    <property type="nucleotide sequence ID" value="NZ_DAIPEO010000153.1"/>
</dbReference>
<dbReference type="Proteomes" id="UP000247555">
    <property type="component" value="Unassembled WGS sequence"/>
</dbReference>
<protein>
    <recommendedName>
        <fullName evidence="1">YgjP-like metallopeptidase domain-containing protein</fullName>
    </recommendedName>
</protein>
<sequence>MAGARLSSHQLATARGPLDYTLARSARKTIGLRVSPAGVEVRAPLRLPHAEIVALLNQRADWLWKHLDRLSALAPAPQLAALQQLWLLGRPLPIVREAGPPGVSLEPERVCVRGARDDAHAAQLLKQRYQAMARRLFAERLQGFAGRWRTPPSALKLSPARARWGSCTHDGVIRLSWRLLFAPLPVIDYVLAHELAHRIEMNHSSRFWVEVARLCPDWAAQRAWLRQYGQHAPQW</sequence>
<keyword evidence="3" id="KW-1185">Reference proteome</keyword>
<comment type="caution">
    <text evidence="2">The sequence shown here is derived from an EMBL/GenBank/DDBJ whole genome shotgun (WGS) entry which is preliminary data.</text>
</comment>
<dbReference type="PANTHER" id="PTHR30399">
    <property type="entry name" value="UNCHARACTERIZED PROTEIN YGJP"/>
    <property type="match status" value="1"/>
</dbReference>
<gene>
    <name evidence="2" type="ORF">DFR34_101283</name>
</gene>
<dbReference type="AlphaFoldDB" id="A0A318KW52"/>
<evidence type="ECO:0000313" key="2">
    <source>
        <dbReference type="EMBL" id="PXX82050.1"/>
    </source>
</evidence>
<dbReference type="Pfam" id="PF01863">
    <property type="entry name" value="YgjP-like"/>
    <property type="match status" value="1"/>
</dbReference>
<dbReference type="Gene3D" id="3.30.2010.10">
    <property type="entry name" value="Metalloproteases ('zincins'), catalytic domain"/>
    <property type="match status" value="1"/>
</dbReference>
<evidence type="ECO:0000313" key="3">
    <source>
        <dbReference type="Proteomes" id="UP000247555"/>
    </source>
</evidence>
<dbReference type="PANTHER" id="PTHR30399:SF1">
    <property type="entry name" value="UTP PYROPHOSPHATASE"/>
    <property type="match status" value="1"/>
</dbReference>
<dbReference type="OrthoDB" id="9811177at2"/>
<feature type="domain" description="YgjP-like metallopeptidase" evidence="1">
    <location>
        <begin position="28"/>
        <end position="227"/>
    </location>
</feature>
<name>A0A318KW52_9NEIS</name>
<evidence type="ECO:0000259" key="1">
    <source>
        <dbReference type="Pfam" id="PF01863"/>
    </source>
</evidence>
<proteinExistence type="predicted"/>
<accession>A0A318KW52</accession>
<dbReference type="InterPro" id="IPR002725">
    <property type="entry name" value="YgjP-like_metallopeptidase"/>
</dbReference>
<dbReference type="InterPro" id="IPR053136">
    <property type="entry name" value="UTP_pyrophosphatase-like"/>
</dbReference>
<organism evidence="2 3">
    <name type="scientific">Rivihabitans pingtungensis</name>
    <dbReference type="NCBI Taxonomy" id="1054498"/>
    <lineage>
        <taxon>Bacteria</taxon>
        <taxon>Pseudomonadati</taxon>
        <taxon>Pseudomonadota</taxon>
        <taxon>Betaproteobacteria</taxon>
        <taxon>Neisseriales</taxon>
        <taxon>Aquaspirillaceae</taxon>
        <taxon>Rivihabitans</taxon>
    </lineage>
</organism>
<dbReference type="CDD" id="cd07344">
    <property type="entry name" value="M48_yhfN_like"/>
    <property type="match status" value="1"/>
</dbReference>
<dbReference type="EMBL" id="QJKI01000001">
    <property type="protein sequence ID" value="PXX82050.1"/>
    <property type="molecule type" value="Genomic_DNA"/>
</dbReference>